<evidence type="ECO:0000256" key="3">
    <source>
        <dbReference type="PROSITE-ProRule" id="PRU00089"/>
    </source>
</evidence>
<gene>
    <name evidence="7 8" type="primary">LOC106470258</name>
</gene>
<evidence type="ECO:0000256" key="2">
    <source>
        <dbReference type="ARBA" id="ARBA00023242"/>
    </source>
</evidence>
<protein>
    <submittedName>
        <fullName evidence="7 8">Forkhead box C1-A-like</fullName>
    </submittedName>
</protein>
<dbReference type="InterPro" id="IPR018122">
    <property type="entry name" value="TF_fork_head_CS_1"/>
</dbReference>
<dbReference type="Proteomes" id="UP000694941">
    <property type="component" value="Unplaced"/>
</dbReference>
<feature type="DNA-binding region" description="Fork-head" evidence="3">
    <location>
        <begin position="79"/>
        <end position="173"/>
    </location>
</feature>
<dbReference type="PROSITE" id="PS50039">
    <property type="entry name" value="FORK_HEAD_3"/>
    <property type="match status" value="1"/>
</dbReference>
<dbReference type="InterPro" id="IPR001766">
    <property type="entry name" value="Fork_head_dom"/>
</dbReference>
<evidence type="ECO:0000313" key="8">
    <source>
        <dbReference type="RefSeq" id="XP_022254568.1"/>
    </source>
</evidence>
<dbReference type="InterPro" id="IPR030456">
    <property type="entry name" value="TF_fork_head_CS_2"/>
</dbReference>
<reference evidence="7 8" key="1">
    <citation type="submission" date="2025-05" db="UniProtKB">
        <authorList>
            <consortium name="RefSeq"/>
        </authorList>
    </citation>
    <scope>IDENTIFICATION</scope>
    <source>
        <tissue evidence="7 8">Muscle</tissue>
    </source>
</reference>
<accession>A0ABM1BPN7</accession>
<keyword evidence="2 3" id="KW-0539">Nucleus</keyword>
<dbReference type="PROSITE" id="PS00658">
    <property type="entry name" value="FORK_HEAD_2"/>
    <property type="match status" value="1"/>
</dbReference>
<dbReference type="GeneID" id="106470258"/>
<dbReference type="InterPro" id="IPR036388">
    <property type="entry name" value="WH-like_DNA-bd_sf"/>
</dbReference>
<keyword evidence="6" id="KW-1185">Reference proteome</keyword>
<name>A0ABM1BPN7_LIMPO</name>
<dbReference type="RefSeq" id="XP_013786257.2">
    <property type="nucleotide sequence ID" value="XM_013930803.2"/>
</dbReference>
<dbReference type="RefSeq" id="XP_022254568.1">
    <property type="nucleotide sequence ID" value="XM_022398860.1"/>
</dbReference>
<feature type="domain" description="Fork-head" evidence="5">
    <location>
        <begin position="79"/>
        <end position="173"/>
    </location>
</feature>
<dbReference type="Pfam" id="PF00250">
    <property type="entry name" value="Forkhead"/>
    <property type="match status" value="1"/>
</dbReference>
<feature type="region of interest" description="Disordered" evidence="4">
    <location>
        <begin position="179"/>
        <end position="214"/>
    </location>
</feature>
<proteinExistence type="predicted"/>
<sequence length="551" mass="61259">MHPLYGEQQNYYHYSGYPTMRMNSMVYSNNDFGSSYANQHQVLPDQYSNPVMRHPGYSSPYCPTMSHHPPHPPTKEMVKPPYSYIALIAMAIQHSPEKKITLNGIYQFIMDRFPFYRENKQGWQNSIRHNLSLNECFLKVPRDDKRPGKGSYWTLDPESVNMFDNGSYLRRRRRFKKKEMARASEKEEGEEPHKSLEEQIKREEGEIKEKSPVLKDTTEQRRVINNTQLHQTSLHSKIVDNVITNTNNPTGEDGVLVEGPHLRFQSNLGSTSLSSNNVILKKTPKSESFEDFGLPSCMQQNLKDCKFTTRLNCSLTSSPDSVALSNTLSDDSMESTCASNYSVNTMVSITDQSPSMGSISSLNSSPKVFSSISKNEDLMMAYSRKAVHSYSTVGEFLACNSSPPTVGYSCETSPSVYQPENAGLCSALEILTTTGGIANQLGSTTSHCSGSNSSVLAGMVDQHSYASTGRHLSTSTPWYSLSEEAEPIVSTSQAFPADTVSLISGIPPCAREMFESQRLFTNVSPGNSSIQMEFTDGTGTYRSVAYDCGGF</sequence>
<dbReference type="PANTHER" id="PTHR11829">
    <property type="entry name" value="FORKHEAD BOX PROTEIN"/>
    <property type="match status" value="1"/>
</dbReference>
<organism evidence="6 7">
    <name type="scientific">Limulus polyphemus</name>
    <name type="common">Atlantic horseshoe crab</name>
    <dbReference type="NCBI Taxonomy" id="6850"/>
    <lineage>
        <taxon>Eukaryota</taxon>
        <taxon>Metazoa</taxon>
        <taxon>Ecdysozoa</taxon>
        <taxon>Arthropoda</taxon>
        <taxon>Chelicerata</taxon>
        <taxon>Merostomata</taxon>
        <taxon>Xiphosura</taxon>
        <taxon>Limulidae</taxon>
        <taxon>Limulus</taxon>
    </lineage>
</organism>
<dbReference type="InterPro" id="IPR036390">
    <property type="entry name" value="WH_DNA-bd_sf"/>
</dbReference>
<evidence type="ECO:0000259" key="5">
    <source>
        <dbReference type="PROSITE" id="PS50039"/>
    </source>
</evidence>
<dbReference type="SUPFAM" id="SSF46785">
    <property type="entry name" value="Winged helix' DNA-binding domain"/>
    <property type="match status" value="1"/>
</dbReference>
<evidence type="ECO:0000256" key="1">
    <source>
        <dbReference type="ARBA" id="ARBA00023125"/>
    </source>
</evidence>
<evidence type="ECO:0000313" key="6">
    <source>
        <dbReference type="Proteomes" id="UP000694941"/>
    </source>
</evidence>
<comment type="subcellular location">
    <subcellularLocation>
        <location evidence="3">Nucleus</location>
    </subcellularLocation>
</comment>
<dbReference type="InterPro" id="IPR050211">
    <property type="entry name" value="FOX_domain-containing"/>
</dbReference>
<evidence type="ECO:0000256" key="4">
    <source>
        <dbReference type="SAM" id="MobiDB-lite"/>
    </source>
</evidence>
<dbReference type="CDD" id="cd20027">
    <property type="entry name" value="FH_FOXL1"/>
    <property type="match status" value="1"/>
</dbReference>
<dbReference type="InterPro" id="IPR047514">
    <property type="entry name" value="FH_FOXL1"/>
</dbReference>
<dbReference type="Gene3D" id="1.10.10.10">
    <property type="entry name" value="Winged helix-like DNA-binding domain superfamily/Winged helix DNA-binding domain"/>
    <property type="match status" value="1"/>
</dbReference>
<dbReference type="PROSITE" id="PS00657">
    <property type="entry name" value="FORK_HEAD_1"/>
    <property type="match status" value="1"/>
</dbReference>
<evidence type="ECO:0000313" key="7">
    <source>
        <dbReference type="RefSeq" id="XP_013786257.2"/>
    </source>
</evidence>
<dbReference type="PANTHER" id="PTHR11829:SF388">
    <property type="entry name" value="FORK HEAD DOMAIN-CONTAINING PROTEIN L1-RELATED"/>
    <property type="match status" value="1"/>
</dbReference>
<dbReference type="PRINTS" id="PR00053">
    <property type="entry name" value="FORKHEAD"/>
</dbReference>
<dbReference type="SMART" id="SM00339">
    <property type="entry name" value="FH"/>
    <property type="match status" value="1"/>
</dbReference>
<keyword evidence="1 3" id="KW-0238">DNA-binding</keyword>